<keyword evidence="1" id="KW-0540">Nuclease</keyword>
<evidence type="ECO:0000313" key="1">
    <source>
        <dbReference type="EMBL" id="ALO21638.1"/>
    </source>
</evidence>
<dbReference type="InterPro" id="IPR027434">
    <property type="entry name" value="Homing_endonucl"/>
</dbReference>
<dbReference type="GO" id="GO:0004519">
    <property type="term" value="F:endonuclease activity"/>
    <property type="evidence" value="ECO:0007669"/>
    <property type="project" value="UniProtKB-KW"/>
</dbReference>
<organism evidence="1">
    <name type="scientific">Stephanosphaera pluvialis</name>
    <dbReference type="NCBI Taxonomy" id="51712"/>
    <lineage>
        <taxon>Eukaryota</taxon>
        <taxon>Viridiplantae</taxon>
        <taxon>Chlorophyta</taxon>
        <taxon>core chlorophytes</taxon>
        <taxon>Chlorophyceae</taxon>
        <taxon>CS clade</taxon>
        <taxon>Chlamydomonadales</taxon>
        <taxon>Haematococcaceae</taxon>
        <taxon>Stephanosphaera</taxon>
    </lineage>
</organism>
<name>A0A0S2IDK5_9CHLO</name>
<dbReference type="EMBL" id="KT625326">
    <property type="protein sequence ID" value="ALO21638.1"/>
    <property type="molecule type" value="Genomic_DNA"/>
</dbReference>
<keyword evidence="1" id="KW-0255">Endonuclease</keyword>
<reference evidence="1" key="1">
    <citation type="journal article" date="2015" name="BMC Evol. Biol.">
        <title>Chloroplast phylogenomic analysis of chlorophyte green algae identifies a novel lineage sister to the Sphaeropleales (Chlorophyceae).</title>
        <authorList>
            <person name="Lemieux C."/>
            <person name="Vincent A.T."/>
            <person name="Labarre A."/>
            <person name="Otis C."/>
            <person name="Turmel M."/>
        </authorList>
    </citation>
    <scope>NUCLEOTIDE SEQUENCE</scope>
</reference>
<keyword evidence="1" id="KW-0150">Chloroplast</keyword>
<proteinExistence type="predicted"/>
<accession>A0A0S2IDK5</accession>
<sequence>MNTNTNNNGKNLDIDLLFIVEETPVSSLLGIETQSNAQEKPKKTLEEFENMFSNLDNVVIAWLAGLLQGEAYFGTDSRKRGKFQISLEDSNYTSPSPPPPAPFIKLEMIEQDIMTKVGELLDESVNEQNRRTVAGNKVYRVTVFSRKKVKIVLEAIKPYVIGEKTNTKIQLLLGLCVQHEQWVDEGGRVYAAKLANKASQIAKKNKT</sequence>
<geneLocation type="chloroplast" evidence="1"/>
<dbReference type="Gene3D" id="3.10.28.10">
    <property type="entry name" value="Homing endonucleases"/>
    <property type="match status" value="1"/>
</dbReference>
<keyword evidence="1" id="KW-0934">Plastid</keyword>
<keyword evidence="1" id="KW-0378">Hydrolase</keyword>
<gene>
    <name evidence="1" type="primary">orf207</name>
</gene>
<dbReference type="AlphaFoldDB" id="A0A0S2IDK5"/>
<dbReference type="SUPFAM" id="SSF55608">
    <property type="entry name" value="Homing endonucleases"/>
    <property type="match status" value="1"/>
</dbReference>
<protein>
    <submittedName>
        <fullName evidence="1">Putative LAGLIDADG homing endonuclease</fullName>
    </submittedName>
</protein>